<proteinExistence type="predicted"/>
<dbReference type="PANTHER" id="PTHR14969:SF13">
    <property type="entry name" value="AT30094P"/>
    <property type="match status" value="1"/>
</dbReference>
<gene>
    <name evidence="3" type="ORF">C2134_09815</name>
</gene>
<dbReference type="Proteomes" id="UP000236416">
    <property type="component" value="Unassembled WGS sequence"/>
</dbReference>
<feature type="domain" description="Phosphatidic acid phosphatase type 2/haloperoxidase" evidence="2">
    <location>
        <begin position="59"/>
        <end position="167"/>
    </location>
</feature>
<name>A0A2K4MNX8_9NEIS</name>
<dbReference type="GO" id="GO:0005886">
    <property type="term" value="C:plasma membrane"/>
    <property type="evidence" value="ECO:0007669"/>
    <property type="project" value="InterPro"/>
</dbReference>
<organism evidence="3 4">
    <name type="scientific">Chromobacterium sinusclupearum</name>
    <dbReference type="NCBI Taxonomy" id="2077146"/>
    <lineage>
        <taxon>Bacteria</taxon>
        <taxon>Pseudomonadati</taxon>
        <taxon>Pseudomonadota</taxon>
        <taxon>Betaproteobacteria</taxon>
        <taxon>Neisseriales</taxon>
        <taxon>Chromobacteriaceae</taxon>
        <taxon>Chromobacterium</taxon>
    </lineage>
</organism>
<dbReference type="GO" id="GO:0050380">
    <property type="term" value="F:undecaprenyl-diphosphatase activity"/>
    <property type="evidence" value="ECO:0007669"/>
    <property type="project" value="InterPro"/>
</dbReference>
<dbReference type="RefSeq" id="WP_103319639.1">
    <property type="nucleotide sequence ID" value="NZ_PPTF01000035.1"/>
</dbReference>
<dbReference type="SUPFAM" id="SSF48317">
    <property type="entry name" value="Acid phosphatase/Vanadium-dependent haloperoxidase"/>
    <property type="match status" value="1"/>
</dbReference>
<dbReference type="Gene3D" id="1.20.144.10">
    <property type="entry name" value="Phosphatidic acid phosphatase type 2/haloperoxidase"/>
    <property type="match status" value="1"/>
</dbReference>
<dbReference type="SMART" id="SM00014">
    <property type="entry name" value="acidPPc"/>
    <property type="match status" value="1"/>
</dbReference>
<sequence>MAFLESFNQSLFLLINATPASAPFSIKLATFIARDVMRLLPVLLFALWLWGRPALRDTILKALLFTGVALLGNWMIGLIWPHPRPFAMPIGYTFLVHDATPSFPSNHGTIFAMMALCWWFSPARGWGWLLAVAGTAVAWSRVFLGVHFPLDMLGALLVSIAWYGALSPAWARYGDALTGMAELLYRRLLAKPIAQGLIRH</sequence>
<dbReference type="InterPro" id="IPR033879">
    <property type="entry name" value="UPP_Pase"/>
</dbReference>
<dbReference type="EMBL" id="PPTF01000035">
    <property type="protein sequence ID" value="POA98796.1"/>
    <property type="molecule type" value="Genomic_DNA"/>
</dbReference>
<keyword evidence="1" id="KW-1133">Transmembrane helix</keyword>
<feature type="transmembrane region" description="Helical" evidence="1">
    <location>
        <begin position="31"/>
        <end position="50"/>
    </location>
</feature>
<feature type="transmembrane region" description="Helical" evidence="1">
    <location>
        <begin position="152"/>
        <end position="171"/>
    </location>
</feature>
<evidence type="ECO:0000313" key="3">
    <source>
        <dbReference type="EMBL" id="POA98796.1"/>
    </source>
</evidence>
<evidence type="ECO:0000259" key="2">
    <source>
        <dbReference type="SMART" id="SM00014"/>
    </source>
</evidence>
<protein>
    <submittedName>
        <fullName evidence="3">Undecaprenyl-diphosphatase</fullName>
    </submittedName>
</protein>
<dbReference type="Pfam" id="PF01569">
    <property type="entry name" value="PAP2"/>
    <property type="match status" value="1"/>
</dbReference>
<dbReference type="InterPro" id="IPR000326">
    <property type="entry name" value="PAP2/HPO"/>
</dbReference>
<evidence type="ECO:0000256" key="1">
    <source>
        <dbReference type="SAM" id="Phobius"/>
    </source>
</evidence>
<comment type="caution">
    <text evidence="3">The sequence shown here is derived from an EMBL/GenBank/DDBJ whole genome shotgun (WGS) entry which is preliminary data.</text>
</comment>
<dbReference type="PANTHER" id="PTHR14969">
    <property type="entry name" value="SPHINGOSINE-1-PHOSPHATE PHOSPHOHYDROLASE"/>
    <property type="match status" value="1"/>
</dbReference>
<dbReference type="CDD" id="cd03385">
    <property type="entry name" value="PAP2_BcrC_like"/>
    <property type="match status" value="1"/>
</dbReference>
<accession>A0A2K4MNX8</accession>
<keyword evidence="4" id="KW-1185">Reference proteome</keyword>
<feature type="transmembrane region" description="Helical" evidence="1">
    <location>
        <begin position="62"/>
        <end position="83"/>
    </location>
</feature>
<feature type="transmembrane region" description="Helical" evidence="1">
    <location>
        <begin position="103"/>
        <end position="121"/>
    </location>
</feature>
<evidence type="ECO:0000313" key="4">
    <source>
        <dbReference type="Proteomes" id="UP000236416"/>
    </source>
</evidence>
<dbReference type="InterPro" id="IPR036938">
    <property type="entry name" value="PAP2/HPO_sf"/>
</dbReference>
<reference evidence="3 4" key="1">
    <citation type="submission" date="2018-01" db="EMBL/GenBank/DDBJ databases">
        <title>Genomic Sequence of Chromobacterium MWU13-2610 from wild cranberry bogs within the Cape Cod National Seashore.</title>
        <authorList>
            <person name="O'Hara-Hanley K."/>
            <person name="Soby S."/>
            <person name="Harrison A."/>
        </authorList>
    </citation>
    <scope>NUCLEOTIDE SEQUENCE [LARGE SCALE GENOMIC DNA]</scope>
    <source>
        <strain evidence="3 4">MWU13-2610</strain>
    </source>
</reference>
<keyword evidence="1" id="KW-0472">Membrane</keyword>
<dbReference type="AlphaFoldDB" id="A0A2K4MNX8"/>
<keyword evidence="1" id="KW-0812">Transmembrane</keyword>